<organism evidence="2 3">
    <name type="scientific">Aspergillus taichungensis</name>
    <dbReference type="NCBI Taxonomy" id="482145"/>
    <lineage>
        <taxon>Eukaryota</taxon>
        <taxon>Fungi</taxon>
        <taxon>Dikarya</taxon>
        <taxon>Ascomycota</taxon>
        <taxon>Pezizomycotina</taxon>
        <taxon>Eurotiomycetes</taxon>
        <taxon>Eurotiomycetidae</taxon>
        <taxon>Eurotiales</taxon>
        <taxon>Aspergillaceae</taxon>
        <taxon>Aspergillus</taxon>
        <taxon>Aspergillus subgen. Circumdati</taxon>
    </lineage>
</organism>
<name>A0A2J5HF98_9EURO</name>
<gene>
    <name evidence="2" type="ORF">BDW42DRAFT_34435</name>
</gene>
<reference evidence="3" key="1">
    <citation type="submission" date="2017-12" db="EMBL/GenBank/DDBJ databases">
        <authorList>
            <consortium name="DOE Joint Genome Institute"/>
            <person name="Mondo S.J."/>
            <person name="Kjaerbolling I."/>
            <person name="Vesth T.C."/>
            <person name="Frisvad J.C."/>
            <person name="Nybo J.L."/>
            <person name="Theobald S."/>
            <person name="Kuo A."/>
            <person name="Bowyer P."/>
            <person name="Matsuda Y."/>
            <person name="Lyhne E.K."/>
            <person name="Kogle M.E."/>
            <person name="Clum A."/>
            <person name="Lipzen A."/>
            <person name="Salamov A."/>
            <person name="Ngan C.Y."/>
            <person name="Daum C."/>
            <person name="Chiniquy J."/>
            <person name="Barry K."/>
            <person name="LaButti K."/>
            <person name="Haridas S."/>
            <person name="Simmons B.A."/>
            <person name="Magnuson J.K."/>
            <person name="Mortensen U.H."/>
            <person name="Larsen T.O."/>
            <person name="Grigoriev I.V."/>
            <person name="Baker S.E."/>
            <person name="Andersen M.R."/>
            <person name="Nordberg H.P."/>
            <person name="Cantor M.N."/>
            <person name="Hua S.X."/>
        </authorList>
    </citation>
    <scope>NUCLEOTIDE SEQUENCE [LARGE SCALE GENOMIC DNA]</scope>
    <source>
        <strain evidence="3">IBT 19404</strain>
    </source>
</reference>
<feature type="compositionally biased region" description="Pro residues" evidence="1">
    <location>
        <begin position="103"/>
        <end position="116"/>
    </location>
</feature>
<evidence type="ECO:0000256" key="1">
    <source>
        <dbReference type="SAM" id="MobiDB-lite"/>
    </source>
</evidence>
<protein>
    <submittedName>
        <fullName evidence="2">Uncharacterized protein</fullName>
    </submittedName>
</protein>
<proteinExistence type="predicted"/>
<evidence type="ECO:0000313" key="3">
    <source>
        <dbReference type="Proteomes" id="UP000235023"/>
    </source>
</evidence>
<accession>A0A2J5HF98</accession>
<feature type="region of interest" description="Disordered" evidence="1">
    <location>
        <begin position="85"/>
        <end position="160"/>
    </location>
</feature>
<dbReference type="AlphaFoldDB" id="A0A2J5HF98"/>
<keyword evidence="3" id="KW-1185">Reference proteome</keyword>
<dbReference type="Proteomes" id="UP000235023">
    <property type="component" value="Unassembled WGS sequence"/>
</dbReference>
<feature type="compositionally biased region" description="Low complexity" evidence="1">
    <location>
        <begin position="151"/>
        <end position="160"/>
    </location>
</feature>
<dbReference type="EMBL" id="KZ559643">
    <property type="protein sequence ID" value="PLN75600.1"/>
    <property type="molecule type" value="Genomic_DNA"/>
</dbReference>
<feature type="region of interest" description="Disordered" evidence="1">
    <location>
        <begin position="43"/>
        <end position="66"/>
    </location>
</feature>
<sequence>MDPSPEVLVHISAPSGVADDARYRAQVEAILNFRCVSRQAIVTSAGPDEDTQDNDNQTTEEAAAHPGVQFTECNAEFLDSSLVSVIPDSQPSQGPPLKRPRIHPPSPSPPPPPPLPSRGDPGSPGNPEETGNPSQPSAASPRTQPPPPSPSTQETTTTTTTSIALPLQIHPPNPPPSTAPFTTHITPTLAMLTTRLKSPRTYTPIQQTRALTNLERGHWTVPIDLITTTTPPLSPSPNPETKPQDFPPNTWPLPLFTRFWTFLSDFISEGRAGWGVWCSLEGDTTNKINEDHTWQPHQPPKEEGKESKLIPHIQPTILKVYAWGEVAEHIYLLLFLASERRIRRMGARWRDSRDEVVIVM</sequence>
<feature type="compositionally biased region" description="Low complexity" evidence="1">
    <location>
        <begin position="133"/>
        <end position="142"/>
    </location>
</feature>
<dbReference type="OrthoDB" id="5395975at2759"/>
<evidence type="ECO:0000313" key="2">
    <source>
        <dbReference type="EMBL" id="PLN75600.1"/>
    </source>
</evidence>